<evidence type="ECO:0000259" key="5">
    <source>
        <dbReference type="SMART" id="SM00559"/>
    </source>
</evidence>
<evidence type="ECO:0000313" key="7">
    <source>
        <dbReference type="Proteomes" id="UP000277256"/>
    </source>
</evidence>
<dbReference type="PANTHER" id="PTHR41251:SF1">
    <property type="entry name" value="NON-HOMOLOGOUS END JOINING PROTEIN KU"/>
    <property type="match status" value="1"/>
</dbReference>
<dbReference type="SUPFAM" id="SSF100939">
    <property type="entry name" value="SPOC domain-like"/>
    <property type="match status" value="1"/>
</dbReference>
<keyword evidence="3" id="KW-0234">DNA repair</keyword>
<proteinExistence type="inferred from homology"/>
<dbReference type="Gene3D" id="2.40.290.10">
    <property type="match status" value="1"/>
</dbReference>
<reference evidence="6 7" key="1">
    <citation type="submission" date="2018-12" db="EMBL/GenBank/DDBJ databases">
        <title>Glycomyces sp. YIM 121974 draft genome.</title>
        <authorList>
            <person name="Li Q."/>
        </authorList>
    </citation>
    <scope>NUCLEOTIDE SEQUENCE [LARGE SCALE GENOMIC DNA]</scope>
    <source>
        <strain evidence="6 7">YIM 121974</strain>
    </source>
</reference>
<dbReference type="GO" id="GO:0006310">
    <property type="term" value="P:DNA recombination"/>
    <property type="evidence" value="ECO:0007669"/>
    <property type="project" value="UniProtKB-KW"/>
</dbReference>
<dbReference type="PANTHER" id="PTHR41251">
    <property type="entry name" value="NON-HOMOLOGOUS END JOINING PROTEIN KU"/>
    <property type="match status" value="1"/>
</dbReference>
<protein>
    <recommendedName>
        <fullName evidence="3">Non-homologous end joining protein Ku</fullName>
    </recommendedName>
</protein>
<dbReference type="SMART" id="SM00559">
    <property type="entry name" value="Ku78"/>
    <property type="match status" value="1"/>
</dbReference>
<comment type="caution">
    <text evidence="6">The sequence shown here is derived from an EMBL/GenBank/DDBJ whole genome shotgun (WGS) entry which is preliminary data.</text>
</comment>
<organism evidence="6 7">
    <name type="scientific">Glycomyces terrestris</name>
    <dbReference type="NCBI Taxonomy" id="2493553"/>
    <lineage>
        <taxon>Bacteria</taxon>
        <taxon>Bacillati</taxon>
        <taxon>Actinomycetota</taxon>
        <taxon>Actinomycetes</taxon>
        <taxon>Glycomycetales</taxon>
        <taxon>Glycomycetaceae</taxon>
        <taxon>Glycomyces</taxon>
    </lineage>
</organism>
<dbReference type="HAMAP" id="MF_01875">
    <property type="entry name" value="Prokaryotic_Ku"/>
    <property type="match status" value="1"/>
</dbReference>
<dbReference type="Pfam" id="PF02735">
    <property type="entry name" value="Ku"/>
    <property type="match status" value="1"/>
</dbReference>
<dbReference type="CDD" id="cd00789">
    <property type="entry name" value="KU_like"/>
    <property type="match status" value="1"/>
</dbReference>
<comment type="function">
    <text evidence="3">With LigD forms a non-homologous end joining (NHEJ) DNA repair enzyme, which repairs dsDNA breaks with reduced fidelity. Binds linear dsDNA with 5'- and 3'- overhangs but not closed circular dsDNA nor ssDNA. Recruits and stimulates the ligase activity of LigD.</text>
</comment>
<evidence type="ECO:0000313" key="6">
    <source>
        <dbReference type="EMBL" id="RRS01530.1"/>
    </source>
</evidence>
<keyword evidence="2 3" id="KW-0233">DNA recombination</keyword>
<dbReference type="PIRSF" id="PIRSF006493">
    <property type="entry name" value="Prok_Ku"/>
    <property type="match status" value="1"/>
</dbReference>
<feature type="compositionally biased region" description="Basic residues" evidence="4">
    <location>
        <begin position="277"/>
        <end position="312"/>
    </location>
</feature>
<gene>
    <name evidence="3" type="primary">ku</name>
    <name evidence="6" type="ORF">EIW28_01815</name>
</gene>
<sequence>MNIHLSHPPHQARCHPESMAMRSILNTTLVFGLVRVPVKVYSATSSHDLNLHQYHAEDAGRIRYEKRCEVEDEVVPSEEIVKGVETKRGVVLFDEDDMASLPQPSSREIETLAFVPGDQIDPIYYEKTYYLGPGDGKTGPYALLCQALEDAGRVALVRFTMRQRESLATVRPRDDVLVLETMMWPDEVTLPTALDVDASLSAKEMELAQVLIDAQTGEWRPEEYSDDFQAALEELIEAKRAGKPAPKAKPERLAKVISLVDALEKSVERADPDRAPAKKAARKSAKKAAKKTARKSTAKKTAKKAAARRGSG</sequence>
<keyword evidence="7" id="KW-1185">Reference proteome</keyword>
<feature type="region of interest" description="Disordered" evidence="4">
    <location>
        <begin position="266"/>
        <end position="312"/>
    </location>
</feature>
<feature type="domain" description="Ku" evidence="5">
    <location>
        <begin position="72"/>
        <end position="199"/>
    </location>
</feature>
<dbReference type="NCBIfam" id="TIGR02772">
    <property type="entry name" value="Ku_bact"/>
    <property type="match status" value="1"/>
</dbReference>
<dbReference type="Proteomes" id="UP000277256">
    <property type="component" value="Unassembled WGS sequence"/>
</dbReference>
<evidence type="ECO:0000256" key="3">
    <source>
        <dbReference type="HAMAP-Rule" id="MF_01875"/>
    </source>
</evidence>
<comment type="similarity">
    <text evidence="3">Belongs to the prokaryotic Ku family.</text>
</comment>
<dbReference type="AlphaFoldDB" id="A0A426V3Y0"/>
<accession>A0A426V3Y0</accession>
<dbReference type="InterPro" id="IPR006164">
    <property type="entry name" value="DNA_bd_Ku70/Ku80"/>
</dbReference>
<dbReference type="InterPro" id="IPR016194">
    <property type="entry name" value="SPOC-like_C_dom_sf"/>
</dbReference>
<evidence type="ECO:0000256" key="2">
    <source>
        <dbReference type="ARBA" id="ARBA00023172"/>
    </source>
</evidence>
<dbReference type="InterPro" id="IPR009187">
    <property type="entry name" value="Prok_Ku"/>
</dbReference>
<evidence type="ECO:0000256" key="1">
    <source>
        <dbReference type="ARBA" id="ARBA00023125"/>
    </source>
</evidence>
<keyword evidence="1 3" id="KW-0238">DNA-binding</keyword>
<dbReference type="GO" id="GO:0006303">
    <property type="term" value="P:double-strand break repair via nonhomologous end joining"/>
    <property type="evidence" value="ECO:0007669"/>
    <property type="project" value="UniProtKB-UniRule"/>
</dbReference>
<evidence type="ECO:0000256" key="4">
    <source>
        <dbReference type="SAM" id="MobiDB-lite"/>
    </source>
</evidence>
<feature type="compositionally biased region" description="Basic and acidic residues" evidence="4">
    <location>
        <begin position="266"/>
        <end position="276"/>
    </location>
</feature>
<name>A0A426V3Y0_9ACTN</name>
<dbReference type="EMBL" id="RSEB01000001">
    <property type="protein sequence ID" value="RRS01530.1"/>
    <property type="molecule type" value="Genomic_DNA"/>
</dbReference>
<comment type="subunit">
    <text evidence="3">Homodimer. Interacts with LigD.</text>
</comment>
<keyword evidence="3" id="KW-0227">DNA damage</keyword>
<dbReference type="GO" id="GO:0003690">
    <property type="term" value="F:double-stranded DNA binding"/>
    <property type="evidence" value="ECO:0007669"/>
    <property type="project" value="UniProtKB-UniRule"/>
</dbReference>